<evidence type="ECO:0000256" key="1">
    <source>
        <dbReference type="SAM" id="MobiDB-lite"/>
    </source>
</evidence>
<feature type="compositionally biased region" description="Basic and acidic residues" evidence="1">
    <location>
        <begin position="195"/>
        <end position="204"/>
    </location>
</feature>
<dbReference type="AlphaFoldDB" id="A0A135UKL1"/>
<feature type="region of interest" description="Disordered" evidence="1">
    <location>
        <begin position="106"/>
        <end position="270"/>
    </location>
</feature>
<keyword evidence="3" id="KW-1185">Reference proteome</keyword>
<protein>
    <submittedName>
        <fullName evidence="2">Uncharacterized protein</fullName>
    </submittedName>
</protein>
<evidence type="ECO:0000313" key="3">
    <source>
        <dbReference type="Proteomes" id="UP000070054"/>
    </source>
</evidence>
<feature type="compositionally biased region" description="Low complexity" evidence="1">
    <location>
        <begin position="250"/>
        <end position="260"/>
    </location>
</feature>
<gene>
    <name evidence="2" type="ORF">CNYM01_10996</name>
</gene>
<proteinExistence type="predicted"/>
<feature type="compositionally biased region" description="Pro residues" evidence="1">
    <location>
        <begin position="126"/>
        <end position="166"/>
    </location>
</feature>
<evidence type="ECO:0000313" key="2">
    <source>
        <dbReference type="EMBL" id="KXH60928.1"/>
    </source>
</evidence>
<dbReference type="Proteomes" id="UP000070054">
    <property type="component" value="Unassembled WGS sequence"/>
</dbReference>
<organism evidence="2 3">
    <name type="scientific">Colletotrichum nymphaeae SA-01</name>
    <dbReference type="NCBI Taxonomy" id="1460502"/>
    <lineage>
        <taxon>Eukaryota</taxon>
        <taxon>Fungi</taxon>
        <taxon>Dikarya</taxon>
        <taxon>Ascomycota</taxon>
        <taxon>Pezizomycotina</taxon>
        <taxon>Sordariomycetes</taxon>
        <taxon>Hypocreomycetidae</taxon>
        <taxon>Glomerellales</taxon>
        <taxon>Glomerellaceae</taxon>
        <taxon>Colletotrichum</taxon>
        <taxon>Colletotrichum acutatum species complex</taxon>
    </lineage>
</organism>
<reference evidence="2 3" key="1">
    <citation type="submission" date="2014-02" db="EMBL/GenBank/DDBJ databases">
        <title>The genome sequence of Colletotrichum nymphaeae SA-01.</title>
        <authorList>
            <person name="Baroncelli R."/>
            <person name="Thon M.R."/>
        </authorList>
    </citation>
    <scope>NUCLEOTIDE SEQUENCE [LARGE SCALE GENOMIC DNA]</scope>
    <source>
        <strain evidence="2 3">SA-01</strain>
    </source>
</reference>
<feature type="compositionally biased region" description="Basic residues" evidence="1">
    <location>
        <begin position="238"/>
        <end position="249"/>
    </location>
</feature>
<feature type="compositionally biased region" description="Polar residues" evidence="1">
    <location>
        <begin position="168"/>
        <end position="187"/>
    </location>
</feature>
<name>A0A135UKL1_9PEZI</name>
<feature type="compositionally biased region" description="Low complexity" evidence="1">
    <location>
        <begin position="106"/>
        <end position="118"/>
    </location>
</feature>
<dbReference type="EMBL" id="JEMN01000458">
    <property type="protein sequence ID" value="KXH60928.1"/>
    <property type="molecule type" value="Genomic_DNA"/>
</dbReference>
<sequence length="461" mass="51435">MESEDALRRAVKRVRSLSDKAQDCKRARQSSPPAEPVFGRLQVTADADGISQVTNKRPDQAVVDFIADDVFASYGPREQAYKMLDKMMEHGNGSVFTCVVRFVSGPPSSQSQGPEVPGISAIPSSDVPPAPSGMPPPTPLEPPLPMPLEPPPPTSLESVPPLPPSPKQGATESPAKSSRASSIQIKSEMSPGVEETGRQAEGSDRQVAQRFGMDDPLPSRESPGDMAIVPASESHPQQSRRQKNKRSRNNNRGQTNNNNRHVYKSRPDPNTHILFQRMGPREPYDFQQRNEQCANIICGSCSARGHHLLDCVWPDSRGDLVGCPFCNTREHEMDLCPQNPSFDEWGWAYILVYRRANKPLLRTTRSWFHYAQIGHRFTSAGALDLKTAAEWTHVLSKGFPWTRSFGENLVKPHNASRGPWVRYDYRRDSASQSHLKRDPETMNSYVVFSNMGLMDERLNPN</sequence>
<accession>A0A135UKL1</accession>
<comment type="caution">
    <text evidence="2">The sequence shown here is derived from an EMBL/GenBank/DDBJ whole genome shotgun (WGS) entry which is preliminary data.</text>
</comment>
<dbReference type="OrthoDB" id="4851152at2759"/>